<dbReference type="RefSeq" id="WP_110822280.1">
    <property type="nucleotide sequence ID" value="NZ_PRLG01000029.1"/>
</dbReference>
<dbReference type="AlphaFoldDB" id="A0A2W0C8A5"/>
<keyword evidence="1" id="KW-0812">Transmembrane</keyword>
<organism evidence="2 3">
    <name type="scientific">Paenibacillus illinoisensis</name>
    <dbReference type="NCBI Taxonomy" id="59845"/>
    <lineage>
        <taxon>Bacteria</taxon>
        <taxon>Bacillati</taxon>
        <taxon>Bacillota</taxon>
        <taxon>Bacilli</taxon>
        <taxon>Bacillales</taxon>
        <taxon>Paenibacillaceae</taxon>
        <taxon>Paenibacillus</taxon>
    </lineage>
</organism>
<evidence type="ECO:0000313" key="3">
    <source>
        <dbReference type="Proteomes" id="UP000247459"/>
    </source>
</evidence>
<accession>A0A2W0C8A5</accession>
<name>A0A2W0C8A5_9BACL</name>
<protein>
    <submittedName>
        <fullName evidence="2">Uncharacterized protein</fullName>
    </submittedName>
</protein>
<dbReference type="EMBL" id="PRLG01000029">
    <property type="protein sequence ID" value="PYY26252.1"/>
    <property type="molecule type" value="Genomic_DNA"/>
</dbReference>
<reference evidence="2 3" key="1">
    <citation type="submission" date="2018-01" db="EMBL/GenBank/DDBJ databases">
        <title>Genome sequence of the PGP bacterium Paenibacillus illinoisensis E3.</title>
        <authorList>
            <person name="Rolli E."/>
            <person name="Marasco R."/>
            <person name="Bessem C."/>
            <person name="Michoud G."/>
            <person name="Gaiarsa S."/>
            <person name="Borin S."/>
            <person name="Daffonchio D."/>
        </authorList>
    </citation>
    <scope>NUCLEOTIDE SEQUENCE [LARGE SCALE GENOMIC DNA]</scope>
    <source>
        <strain evidence="2 3">E3</strain>
    </source>
</reference>
<comment type="caution">
    <text evidence="2">The sequence shown here is derived from an EMBL/GenBank/DDBJ whole genome shotgun (WGS) entry which is preliminary data.</text>
</comment>
<dbReference type="OrthoDB" id="1902411at2"/>
<keyword evidence="1" id="KW-0472">Membrane</keyword>
<evidence type="ECO:0000313" key="2">
    <source>
        <dbReference type="EMBL" id="PYY26252.1"/>
    </source>
</evidence>
<gene>
    <name evidence="2" type="ORF">PIL02S_05642</name>
</gene>
<feature type="transmembrane region" description="Helical" evidence="1">
    <location>
        <begin position="9"/>
        <end position="29"/>
    </location>
</feature>
<evidence type="ECO:0000256" key="1">
    <source>
        <dbReference type="SAM" id="Phobius"/>
    </source>
</evidence>
<sequence length="230" mass="25730">MKLQIKRRIGIPLVVIILLISSFLSYVYLNDRPGGFSDQRMSRLLEMDETIHIPTGKTPEIAIQKFRTEQLSSQIIHEEPVEGGMIVFTQRASSESSNLQIDYVRKRIIGWKWGWGGGYGISKSSSNPFAMDYMSMPLLEHIESPFPIIFGNVLNPTIKRITVETKGSGKQISTEAKMVEVGAERNIWFVLLPSSASTPLKIKAFNEEGILIASKEIQDPNDIGALLIAH</sequence>
<proteinExistence type="predicted"/>
<dbReference type="Proteomes" id="UP000247459">
    <property type="component" value="Unassembled WGS sequence"/>
</dbReference>
<keyword evidence="1" id="KW-1133">Transmembrane helix</keyword>